<reference evidence="5" key="1">
    <citation type="submission" date="2025-08" db="UniProtKB">
        <authorList>
            <consortium name="Ensembl"/>
        </authorList>
    </citation>
    <scope>IDENTIFICATION</scope>
</reference>
<name>A0A8C2MP36_CRIGR</name>
<dbReference type="InterPro" id="IPR011024">
    <property type="entry name" value="G_crystallin-like"/>
</dbReference>
<feature type="domain" description="Beta/gamma crystallin 'Greek key'" evidence="4">
    <location>
        <begin position="117"/>
        <end position="159"/>
    </location>
</feature>
<evidence type="ECO:0000256" key="3">
    <source>
        <dbReference type="ARBA" id="ARBA00022737"/>
    </source>
</evidence>
<dbReference type="AlphaFoldDB" id="A0A8C2MP36"/>
<dbReference type="FunFam" id="2.60.20.10:FF:000020">
    <property type="match status" value="1"/>
</dbReference>
<dbReference type="GO" id="GO:0005212">
    <property type="term" value="F:structural constituent of eye lens"/>
    <property type="evidence" value="ECO:0007669"/>
    <property type="project" value="UniProtKB-KW"/>
</dbReference>
<dbReference type="Ensembl" id="ENSCGRT00001026217.1">
    <property type="protein sequence ID" value="ENSCGRP00001021973.1"/>
    <property type="gene ID" value="ENSCGRG00001020657.1"/>
</dbReference>
<dbReference type="Proteomes" id="UP000694386">
    <property type="component" value="Unplaced"/>
</dbReference>
<dbReference type="GO" id="GO:0007601">
    <property type="term" value="P:visual perception"/>
    <property type="evidence" value="ECO:0007669"/>
    <property type="project" value="TreeGrafter"/>
</dbReference>
<feature type="domain" description="Beta/gamma crystallin 'Greek key'" evidence="4">
    <location>
        <begin position="2"/>
        <end position="40"/>
    </location>
</feature>
<keyword evidence="3" id="KW-0677">Repeat</keyword>
<dbReference type="PANTHER" id="PTHR11818">
    <property type="entry name" value="BETA/GAMMA CRYSTALLIN"/>
    <property type="match status" value="1"/>
</dbReference>
<comment type="similarity">
    <text evidence="1">Belongs to the beta/gamma-crystallin family.</text>
</comment>
<dbReference type="SMART" id="SM00247">
    <property type="entry name" value="XTALbg"/>
    <property type="match status" value="2"/>
</dbReference>
<proteinExistence type="inferred from homology"/>
<dbReference type="PANTHER" id="PTHR11818:SF125">
    <property type="entry name" value="GAMMA-CRYSTALLIN E-RELATED"/>
    <property type="match status" value="1"/>
</dbReference>
<accession>A0A8C2MP36</accession>
<dbReference type="SUPFAM" id="SSF49695">
    <property type="entry name" value="gamma-Crystallin-like"/>
    <property type="match status" value="1"/>
</dbReference>
<evidence type="ECO:0000313" key="6">
    <source>
        <dbReference type="Proteomes" id="UP000694386"/>
    </source>
</evidence>
<dbReference type="InterPro" id="IPR050252">
    <property type="entry name" value="Beta/Gamma-Crystallin"/>
</dbReference>
<dbReference type="PROSITE" id="PS50915">
    <property type="entry name" value="CRYSTALLIN_BETA_GAMMA"/>
    <property type="match status" value="3"/>
</dbReference>
<dbReference type="InterPro" id="IPR001064">
    <property type="entry name" value="Beta/gamma_crystallin"/>
</dbReference>
<organism evidence="5 6">
    <name type="scientific">Cricetulus griseus</name>
    <name type="common">Chinese hamster</name>
    <name type="synonym">Cricetulus barabensis griseus</name>
    <dbReference type="NCBI Taxonomy" id="10029"/>
    <lineage>
        <taxon>Eukaryota</taxon>
        <taxon>Metazoa</taxon>
        <taxon>Chordata</taxon>
        <taxon>Craniata</taxon>
        <taxon>Vertebrata</taxon>
        <taxon>Euteleostomi</taxon>
        <taxon>Mammalia</taxon>
        <taxon>Eutheria</taxon>
        <taxon>Euarchontoglires</taxon>
        <taxon>Glires</taxon>
        <taxon>Rodentia</taxon>
        <taxon>Myomorpha</taxon>
        <taxon>Muroidea</taxon>
        <taxon>Cricetidae</taxon>
        <taxon>Cricetinae</taxon>
        <taxon>Cricetulus</taxon>
    </lineage>
</organism>
<evidence type="ECO:0000256" key="1">
    <source>
        <dbReference type="ARBA" id="ARBA00009646"/>
    </source>
</evidence>
<dbReference type="PRINTS" id="PR01367">
    <property type="entry name" value="BGCRYSTALLIN"/>
</dbReference>
<feature type="domain" description="Beta/gamma crystallin 'Greek key'" evidence="4">
    <location>
        <begin position="41"/>
        <end position="80"/>
    </location>
</feature>
<dbReference type="GO" id="GO:0002088">
    <property type="term" value="P:lens development in camera-type eye"/>
    <property type="evidence" value="ECO:0007669"/>
    <property type="project" value="TreeGrafter"/>
</dbReference>
<dbReference type="Gene3D" id="2.60.20.10">
    <property type="entry name" value="Crystallins"/>
    <property type="match status" value="2"/>
</dbReference>
<protein>
    <recommendedName>
        <fullName evidence="4">Beta/gamma crystallin 'Greek key' domain-containing protein</fullName>
    </recommendedName>
</protein>
<evidence type="ECO:0000256" key="2">
    <source>
        <dbReference type="ARBA" id="ARBA00022613"/>
    </source>
</evidence>
<evidence type="ECO:0000259" key="4">
    <source>
        <dbReference type="PROSITE" id="PS50915"/>
    </source>
</evidence>
<dbReference type="FunFam" id="2.60.20.10:FF:000003">
    <property type="entry name" value="Crystallin gamma S"/>
    <property type="match status" value="1"/>
</dbReference>
<keyword evidence="2" id="KW-0273">Eye lens protein</keyword>
<sequence length="162" mass="19617">MGKITFYEDRGFQGRHYECSSDHSNLQPYFSRCNSVRVDSGCWMLYEQPNFAGCQYFLRVSDIPMSTLRVTQSSSHRIRIYEREDYRGQMVETTDDCSHLQDRFRFSDFHSFHVLEGYWVLYEMPNYRGRQYLLRPGEYRRYHDWGAMNARVGSLRRVMDFY</sequence>
<evidence type="ECO:0000313" key="5">
    <source>
        <dbReference type="Ensembl" id="ENSCGRP00001021973.1"/>
    </source>
</evidence>
<dbReference type="Pfam" id="PF00030">
    <property type="entry name" value="Crystall"/>
    <property type="match status" value="2"/>
</dbReference>
<reference evidence="5" key="2">
    <citation type="submission" date="2025-09" db="UniProtKB">
        <authorList>
            <consortium name="Ensembl"/>
        </authorList>
    </citation>
    <scope>IDENTIFICATION</scope>
</reference>